<dbReference type="AlphaFoldDB" id="A0A1M4WCU2"/>
<keyword evidence="3" id="KW-1185">Reference proteome</keyword>
<organism evidence="2 3">
    <name type="scientific">Desulfacinum infernum DSM 9756</name>
    <dbReference type="NCBI Taxonomy" id="1121391"/>
    <lineage>
        <taxon>Bacteria</taxon>
        <taxon>Pseudomonadati</taxon>
        <taxon>Thermodesulfobacteriota</taxon>
        <taxon>Syntrophobacteria</taxon>
        <taxon>Syntrophobacterales</taxon>
        <taxon>Syntrophobacteraceae</taxon>
        <taxon>Desulfacinum</taxon>
    </lineage>
</organism>
<protein>
    <submittedName>
        <fullName evidence="2">PilZ domain-containing protein</fullName>
    </submittedName>
</protein>
<dbReference type="EMBL" id="FQVB01000007">
    <property type="protein sequence ID" value="SHE79007.1"/>
    <property type="molecule type" value="Genomic_DNA"/>
</dbReference>
<feature type="domain" description="PilZ" evidence="1">
    <location>
        <begin position="33"/>
        <end position="129"/>
    </location>
</feature>
<accession>A0A1M4WCU2</accession>
<name>A0A1M4WCU2_9BACT</name>
<evidence type="ECO:0000259" key="1">
    <source>
        <dbReference type="Pfam" id="PF07238"/>
    </source>
</evidence>
<dbReference type="Gene3D" id="2.40.10.220">
    <property type="entry name" value="predicted glycosyltransferase like domains"/>
    <property type="match status" value="1"/>
</dbReference>
<dbReference type="OrthoDB" id="5518656at2"/>
<dbReference type="Pfam" id="PF07238">
    <property type="entry name" value="PilZ"/>
    <property type="match status" value="1"/>
</dbReference>
<gene>
    <name evidence="2" type="ORF">SAMN02745206_00837</name>
</gene>
<reference evidence="3" key="1">
    <citation type="submission" date="2016-11" db="EMBL/GenBank/DDBJ databases">
        <authorList>
            <person name="Varghese N."/>
            <person name="Submissions S."/>
        </authorList>
    </citation>
    <scope>NUCLEOTIDE SEQUENCE [LARGE SCALE GENOMIC DNA]</scope>
    <source>
        <strain evidence="3">DSM 9756</strain>
    </source>
</reference>
<dbReference type="STRING" id="1121391.SAMN02745206_00837"/>
<sequence>MGSKGVESILSELEEFEEILTLKGLSPEENVVRKSFRVPVDEDTPVRVTIGGSALSVANVSEGGIGLTDERADRFSPGDKLTDVQIHYGERSIQARAVIRHATPLEEGGVLYGLALEFQSEEDRLFVEDFVQKARERFFAKQ</sequence>
<dbReference type="Proteomes" id="UP000184076">
    <property type="component" value="Unassembled WGS sequence"/>
</dbReference>
<dbReference type="InterPro" id="IPR009875">
    <property type="entry name" value="PilZ_domain"/>
</dbReference>
<evidence type="ECO:0000313" key="2">
    <source>
        <dbReference type="EMBL" id="SHE79007.1"/>
    </source>
</evidence>
<evidence type="ECO:0000313" key="3">
    <source>
        <dbReference type="Proteomes" id="UP000184076"/>
    </source>
</evidence>
<dbReference type="GO" id="GO:0035438">
    <property type="term" value="F:cyclic-di-GMP binding"/>
    <property type="evidence" value="ECO:0007669"/>
    <property type="project" value="InterPro"/>
</dbReference>
<dbReference type="RefSeq" id="WP_073037253.1">
    <property type="nucleotide sequence ID" value="NZ_FQVB01000007.1"/>
</dbReference>
<proteinExistence type="predicted"/>